<proteinExistence type="predicted"/>
<name>A0ABU9A4Y1_9PSED</name>
<evidence type="ECO:0000256" key="1">
    <source>
        <dbReference type="SAM" id="SignalP"/>
    </source>
</evidence>
<keyword evidence="1" id="KW-0732">Signal</keyword>
<protein>
    <submittedName>
        <fullName evidence="2">Uncharacterized protein</fullName>
    </submittedName>
</protein>
<organism evidence="2 3">
    <name type="scientific">Pseudomonas shirazensis</name>
    <dbReference type="NCBI Taxonomy" id="2745494"/>
    <lineage>
        <taxon>Bacteria</taxon>
        <taxon>Pseudomonadati</taxon>
        <taxon>Pseudomonadota</taxon>
        <taxon>Gammaproteobacteria</taxon>
        <taxon>Pseudomonadales</taxon>
        <taxon>Pseudomonadaceae</taxon>
        <taxon>Pseudomonas</taxon>
    </lineage>
</organism>
<evidence type="ECO:0000313" key="2">
    <source>
        <dbReference type="EMBL" id="MEK2611110.1"/>
    </source>
</evidence>
<dbReference type="EMBL" id="JBBNAW010000020">
    <property type="protein sequence ID" value="MEK2611110.1"/>
    <property type="molecule type" value="Genomic_DNA"/>
</dbReference>
<evidence type="ECO:0000313" key="3">
    <source>
        <dbReference type="Proteomes" id="UP001386972"/>
    </source>
</evidence>
<accession>A0ABU9A4Y1</accession>
<comment type="caution">
    <text evidence="2">The sequence shown here is derived from an EMBL/GenBank/DDBJ whole genome shotgun (WGS) entry which is preliminary data.</text>
</comment>
<sequence length="154" mass="17477">MNRFGRAVLRGAGALLITLSVGTAWGSEFSDKAERVFTSIDSVSETGATGKVLLKVPERGPTYYETGDKAHKIFAIDSVRVFRDVPKLERLMVTIPREGKTQTLDVTRAQVEQYYKISLSDLAPHTSKWREEFIQRYDNKQSRADFVKKFVTEK</sequence>
<keyword evidence="3" id="KW-1185">Reference proteome</keyword>
<feature type="signal peptide" evidence="1">
    <location>
        <begin position="1"/>
        <end position="26"/>
    </location>
</feature>
<gene>
    <name evidence="2" type="ORF">WLF18_18550</name>
</gene>
<dbReference type="RefSeq" id="WP_340612827.1">
    <property type="nucleotide sequence ID" value="NZ_JBBNAW010000020.1"/>
</dbReference>
<dbReference type="Proteomes" id="UP001386972">
    <property type="component" value="Unassembled WGS sequence"/>
</dbReference>
<reference evidence="2 3" key="1">
    <citation type="submission" date="2024-03" db="EMBL/GenBank/DDBJ databases">
        <title>Screening, Identification and Application of a Plant Lactobacillus Strain.</title>
        <authorList>
            <person name="Li Y.L."/>
        </authorList>
    </citation>
    <scope>NUCLEOTIDE SEQUENCE [LARGE SCALE GENOMIC DNA]</scope>
    <source>
        <strain evidence="2 3">JDB</strain>
    </source>
</reference>
<feature type="chain" id="PRO_5045452630" evidence="1">
    <location>
        <begin position="27"/>
        <end position="154"/>
    </location>
</feature>